<evidence type="ECO:0000313" key="4">
    <source>
        <dbReference type="Proteomes" id="UP000002051"/>
    </source>
</evidence>
<reference evidence="3" key="3">
    <citation type="submission" date="2015-04" db="UniProtKB">
        <authorList>
            <consortium name="EnsemblPlants"/>
        </authorList>
    </citation>
    <scope>IDENTIFICATION</scope>
    <source>
        <strain evidence="3">cv. Jemalong A17</strain>
    </source>
</reference>
<feature type="region of interest" description="Disordered" evidence="1">
    <location>
        <begin position="32"/>
        <end position="75"/>
    </location>
</feature>
<keyword evidence="4" id="KW-1185">Reference proteome</keyword>
<feature type="compositionally biased region" description="Basic and acidic residues" evidence="1">
    <location>
        <begin position="56"/>
        <end position="75"/>
    </location>
</feature>
<dbReference type="PaxDb" id="3880-AES60380"/>
<reference evidence="2 4" key="1">
    <citation type="journal article" date="2011" name="Nature">
        <title>The Medicago genome provides insight into the evolution of rhizobial symbioses.</title>
        <authorList>
            <person name="Young N.D."/>
            <person name="Debelle F."/>
            <person name="Oldroyd G.E."/>
            <person name="Geurts R."/>
            <person name="Cannon S.B."/>
            <person name="Udvardi M.K."/>
            <person name="Benedito V.A."/>
            <person name="Mayer K.F."/>
            <person name="Gouzy J."/>
            <person name="Schoof H."/>
            <person name="Van de Peer Y."/>
            <person name="Proost S."/>
            <person name="Cook D.R."/>
            <person name="Meyers B.C."/>
            <person name="Spannagl M."/>
            <person name="Cheung F."/>
            <person name="De Mita S."/>
            <person name="Krishnakumar V."/>
            <person name="Gundlach H."/>
            <person name="Zhou S."/>
            <person name="Mudge J."/>
            <person name="Bharti A.K."/>
            <person name="Murray J.D."/>
            <person name="Naoumkina M.A."/>
            <person name="Rosen B."/>
            <person name="Silverstein K.A."/>
            <person name="Tang H."/>
            <person name="Rombauts S."/>
            <person name="Zhao P.X."/>
            <person name="Zhou P."/>
            <person name="Barbe V."/>
            <person name="Bardou P."/>
            <person name="Bechner M."/>
            <person name="Bellec A."/>
            <person name="Berger A."/>
            <person name="Berges H."/>
            <person name="Bidwell S."/>
            <person name="Bisseling T."/>
            <person name="Choisne N."/>
            <person name="Couloux A."/>
            <person name="Denny R."/>
            <person name="Deshpande S."/>
            <person name="Dai X."/>
            <person name="Doyle J.J."/>
            <person name="Dudez A.M."/>
            <person name="Farmer A.D."/>
            <person name="Fouteau S."/>
            <person name="Franken C."/>
            <person name="Gibelin C."/>
            <person name="Gish J."/>
            <person name="Goldstein S."/>
            <person name="Gonzalez A.J."/>
            <person name="Green P.J."/>
            <person name="Hallab A."/>
            <person name="Hartog M."/>
            <person name="Hua A."/>
            <person name="Humphray S.J."/>
            <person name="Jeong D.H."/>
            <person name="Jing Y."/>
            <person name="Jocker A."/>
            <person name="Kenton S.M."/>
            <person name="Kim D.J."/>
            <person name="Klee K."/>
            <person name="Lai H."/>
            <person name="Lang C."/>
            <person name="Lin S."/>
            <person name="Macmil S.L."/>
            <person name="Magdelenat G."/>
            <person name="Matthews L."/>
            <person name="McCorrison J."/>
            <person name="Monaghan E.L."/>
            <person name="Mun J.H."/>
            <person name="Najar F.Z."/>
            <person name="Nicholson C."/>
            <person name="Noirot C."/>
            <person name="O'Bleness M."/>
            <person name="Paule C.R."/>
            <person name="Poulain J."/>
            <person name="Prion F."/>
            <person name="Qin B."/>
            <person name="Qu C."/>
            <person name="Retzel E.F."/>
            <person name="Riddle C."/>
            <person name="Sallet E."/>
            <person name="Samain S."/>
            <person name="Samson N."/>
            <person name="Sanders I."/>
            <person name="Saurat O."/>
            <person name="Scarpelli C."/>
            <person name="Schiex T."/>
            <person name="Segurens B."/>
            <person name="Severin A.J."/>
            <person name="Sherrier D.J."/>
            <person name="Shi R."/>
            <person name="Sims S."/>
            <person name="Singer S.R."/>
            <person name="Sinharoy S."/>
            <person name="Sterck L."/>
            <person name="Viollet A."/>
            <person name="Wang B.B."/>
            <person name="Wang K."/>
            <person name="Wang M."/>
            <person name="Wang X."/>
            <person name="Warfsmann J."/>
            <person name="Weissenbach J."/>
            <person name="White D.D."/>
            <person name="White J.D."/>
            <person name="Wiley G.B."/>
            <person name="Wincker P."/>
            <person name="Xing Y."/>
            <person name="Yang L."/>
            <person name="Yao Z."/>
            <person name="Ying F."/>
            <person name="Zhai J."/>
            <person name="Zhou L."/>
            <person name="Zuber A."/>
            <person name="Denarie J."/>
            <person name="Dixon R.A."/>
            <person name="May G.D."/>
            <person name="Schwartz D.C."/>
            <person name="Rogers J."/>
            <person name="Quetier F."/>
            <person name="Town C.D."/>
            <person name="Roe B.A."/>
        </authorList>
    </citation>
    <scope>NUCLEOTIDE SEQUENCE [LARGE SCALE GENOMIC DNA]</scope>
    <source>
        <strain evidence="2">A17</strain>
        <strain evidence="3 4">cv. Jemalong A17</strain>
    </source>
</reference>
<proteinExistence type="predicted"/>
<evidence type="ECO:0000256" key="1">
    <source>
        <dbReference type="SAM" id="MobiDB-lite"/>
    </source>
</evidence>
<sequence>MGRGGDEYYLPHPHTLLPFIYPLPYPYPSGMRNRIPSPSPTGSGKKMLSIDDYGEGEEKGRECEIWKEKRENYDK</sequence>
<dbReference type="AlphaFoldDB" id="G7I633"/>
<gene>
    <name evidence="2" type="ordered locus">MTR_1g044730</name>
</gene>
<dbReference type="EMBL" id="CM001217">
    <property type="protein sequence ID" value="AES60380.1"/>
    <property type="molecule type" value="Genomic_DNA"/>
</dbReference>
<dbReference type="HOGENOM" id="CLU_2674760_0_0_1"/>
<organism evidence="2 4">
    <name type="scientific">Medicago truncatula</name>
    <name type="common">Barrel medic</name>
    <name type="synonym">Medicago tribuloides</name>
    <dbReference type="NCBI Taxonomy" id="3880"/>
    <lineage>
        <taxon>Eukaryota</taxon>
        <taxon>Viridiplantae</taxon>
        <taxon>Streptophyta</taxon>
        <taxon>Embryophyta</taxon>
        <taxon>Tracheophyta</taxon>
        <taxon>Spermatophyta</taxon>
        <taxon>Magnoliopsida</taxon>
        <taxon>eudicotyledons</taxon>
        <taxon>Gunneridae</taxon>
        <taxon>Pentapetalae</taxon>
        <taxon>rosids</taxon>
        <taxon>fabids</taxon>
        <taxon>Fabales</taxon>
        <taxon>Fabaceae</taxon>
        <taxon>Papilionoideae</taxon>
        <taxon>50 kb inversion clade</taxon>
        <taxon>NPAAA clade</taxon>
        <taxon>Hologalegina</taxon>
        <taxon>IRL clade</taxon>
        <taxon>Trifolieae</taxon>
        <taxon>Medicago</taxon>
    </lineage>
</organism>
<evidence type="ECO:0000313" key="2">
    <source>
        <dbReference type="EMBL" id="AES60380.1"/>
    </source>
</evidence>
<protein>
    <submittedName>
        <fullName evidence="2 3">Uncharacterized protein</fullName>
    </submittedName>
</protein>
<evidence type="ECO:0000313" key="3">
    <source>
        <dbReference type="EnsemblPlants" id="AES60380"/>
    </source>
</evidence>
<accession>G7I633</accession>
<reference evidence="2 4" key="2">
    <citation type="journal article" date="2014" name="BMC Genomics">
        <title>An improved genome release (version Mt4.0) for the model legume Medicago truncatula.</title>
        <authorList>
            <person name="Tang H."/>
            <person name="Krishnakumar V."/>
            <person name="Bidwell S."/>
            <person name="Rosen B."/>
            <person name="Chan A."/>
            <person name="Zhou S."/>
            <person name="Gentzbittel L."/>
            <person name="Childs K.L."/>
            <person name="Yandell M."/>
            <person name="Gundlach H."/>
            <person name="Mayer K.F."/>
            <person name="Schwartz D.C."/>
            <person name="Town C.D."/>
        </authorList>
    </citation>
    <scope>GENOME REANNOTATION</scope>
    <source>
        <strain evidence="3 4">cv. Jemalong A17</strain>
    </source>
</reference>
<dbReference type="EnsemblPlants" id="AES60380">
    <property type="protein sequence ID" value="AES60380"/>
    <property type="gene ID" value="MTR_1g044730"/>
</dbReference>
<dbReference type="Proteomes" id="UP000002051">
    <property type="component" value="Unassembled WGS sequence"/>
</dbReference>
<name>G7I633_MEDTR</name>